<evidence type="ECO:0000313" key="2">
    <source>
        <dbReference type="Proteomes" id="UP000521943"/>
    </source>
</evidence>
<keyword evidence="2" id="KW-1185">Reference proteome</keyword>
<sequence>MVSNKLAYDDAFWEATLGRNYTKDDNKDLLFSLLCYLNISLFDFLQWTFSSEITVVCTRAGCFLEYHKTAKDKEHRFLPTIIFKLWHEKFSKDIRKNLDGMLEPYAQ</sequence>
<proteinExistence type="predicted"/>
<name>A0A8H6H7I5_9AGAR</name>
<dbReference type="AlphaFoldDB" id="A0A8H6H7I5"/>
<accession>A0A8H6H7I5</accession>
<evidence type="ECO:0000313" key="1">
    <source>
        <dbReference type="EMBL" id="KAF6741869.1"/>
    </source>
</evidence>
<dbReference type="EMBL" id="JACGCI010000214">
    <property type="protein sequence ID" value="KAF6741869.1"/>
    <property type="molecule type" value="Genomic_DNA"/>
</dbReference>
<organism evidence="1 2">
    <name type="scientific">Ephemerocybe angulata</name>
    <dbReference type="NCBI Taxonomy" id="980116"/>
    <lineage>
        <taxon>Eukaryota</taxon>
        <taxon>Fungi</taxon>
        <taxon>Dikarya</taxon>
        <taxon>Basidiomycota</taxon>
        <taxon>Agaricomycotina</taxon>
        <taxon>Agaricomycetes</taxon>
        <taxon>Agaricomycetidae</taxon>
        <taxon>Agaricales</taxon>
        <taxon>Agaricineae</taxon>
        <taxon>Psathyrellaceae</taxon>
        <taxon>Ephemerocybe</taxon>
    </lineage>
</organism>
<protein>
    <submittedName>
        <fullName evidence="1">Uncharacterized protein</fullName>
    </submittedName>
</protein>
<dbReference type="Proteomes" id="UP000521943">
    <property type="component" value="Unassembled WGS sequence"/>
</dbReference>
<gene>
    <name evidence="1" type="ORF">DFP72DRAFT_1083021</name>
</gene>
<comment type="caution">
    <text evidence="1">The sequence shown here is derived from an EMBL/GenBank/DDBJ whole genome shotgun (WGS) entry which is preliminary data.</text>
</comment>
<reference evidence="1 2" key="1">
    <citation type="submission" date="2020-07" db="EMBL/GenBank/DDBJ databases">
        <title>Comparative genomics of pyrophilous fungi reveals a link between fire events and developmental genes.</title>
        <authorList>
            <consortium name="DOE Joint Genome Institute"/>
            <person name="Steindorff A.S."/>
            <person name="Carver A."/>
            <person name="Calhoun S."/>
            <person name="Stillman K."/>
            <person name="Liu H."/>
            <person name="Lipzen A."/>
            <person name="Pangilinan J."/>
            <person name="Labutti K."/>
            <person name="Bruns T.D."/>
            <person name="Grigoriev I.V."/>
        </authorList>
    </citation>
    <scope>NUCLEOTIDE SEQUENCE [LARGE SCALE GENOMIC DNA]</scope>
    <source>
        <strain evidence="1 2">CBS 144469</strain>
    </source>
</reference>